<name>A0A9J5XE34_SOLCO</name>
<dbReference type="Proteomes" id="UP000824120">
    <property type="component" value="Chromosome 9"/>
</dbReference>
<feature type="compositionally biased region" description="Polar residues" evidence="1">
    <location>
        <begin position="1"/>
        <end position="16"/>
    </location>
</feature>
<sequence>WQSQSCPPFGPSTSTKGPVKLGEVSDHSAHHRVGRRSRLTSPNGQNWTSILVTDLCSKFGLHCRLAFHLRSPKAFLIALVCTPKPFLRCNFRRANSSSSKAIGDSLKDLSLLRLA</sequence>
<protein>
    <submittedName>
        <fullName evidence="2">Uncharacterized protein</fullName>
    </submittedName>
</protein>
<dbReference type="AlphaFoldDB" id="A0A9J5XE34"/>
<accession>A0A9J5XE34</accession>
<comment type="caution">
    <text evidence="2">The sequence shown here is derived from an EMBL/GenBank/DDBJ whole genome shotgun (WGS) entry which is preliminary data.</text>
</comment>
<feature type="non-terminal residue" evidence="2">
    <location>
        <position position="115"/>
    </location>
</feature>
<feature type="compositionally biased region" description="Basic residues" evidence="1">
    <location>
        <begin position="29"/>
        <end position="38"/>
    </location>
</feature>
<reference evidence="2 3" key="1">
    <citation type="submission" date="2020-09" db="EMBL/GenBank/DDBJ databases">
        <title>De no assembly of potato wild relative species, Solanum commersonii.</title>
        <authorList>
            <person name="Cho K."/>
        </authorList>
    </citation>
    <scope>NUCLEOTIDE SEQUENCE [LARGE SCALE GENOMIC DNA]</scope>
    <source>
        <strain evidence="2">LZ3.2</strain>
        <tissue evidence="2">Leaf</tissue>
    </source>
</reference>
<evidence type="ECO:0000313" key="3">
    <source>
        <dbReference type="Proteomes" id="UP000824120"/>
    </source>
</evidence>
<evidence type="ECO:0000313" key="2">
    <source>
        <dbReference type="EMBL" id="KAG5585917.1"/>
    </source>
</evidence>
<keyword evidence="3" id="KW-1185">Reference proteome</keyword>
<feature type="region of interest" description="Disordered" evidence="1">
    <location>
        <begin position="1"/>
        <end position="43"/>
    </location>
</feature>
<evidence type="ECO:0000256" key="1">
    <source>
        <dbReference type="SAM" id="MobiDB-lite"/>
    </source>
</evidence>
<organism evidence="2 3">
    <name type="scientific">Solanum commersonii</name>
    <name type="common">Commerson's wild potato</name>
    <name type="synonym">Commerson's nightshade</name>
    <dbReference type="NCBI Taxonomy" id="4109"/>
    <lineage>
        <taxon>Eukaryota</taxon>
        <taxon>Viridiplantae</taxon>
        <taxon>Streptophyta</taxon>
        <taxon>Embryophyta</taxon>
        <taxon>Tracheophyta</taxon>
        <taxon>Spermatophyta</taxon>
        <taxon>Magnoliopsida</taxon>
        <taxon>eudicotyledons</taxon>
        <taxon>Gunneridae</taxon>
        <taxon>Pentapetalae</taxon>
        <taxon>asterids</taxon>
        <taxon>lamiids</taxon>
        <taxon>Solanales</taxon>
        <taxon>Solanaceae</taxon>
        <taxon>Solanoideae</taxon>
        <taxon>Solaneae</taxon>
        <taxon>Solanum</taxon>
    </lineage>
</organism>
<dbReference type="EMBL" id="JACXVP010000009">
    <property type="protein sequence ID" value="KAG5585917.1"/>
    <property type="molecule type" value="Genomic_DNA"/>
</dbReference>
<gene>
    <name evidence="2" type="ORF">H5410_046351</name>
</gene>
<proteinExistence type="predicted"/>